<dbReference type="GO" id="GO:0005464">
    <property type="term" value="F:UDP-xylose transmembrane transporter activity"/>
    <property type="evidence" value="ECO:0007669"/>
    <property type="project" value="TreeGrafter"/>
</dbReference>
<evidence type="ECO:0000256" key="5">
    <source>
        <dbReference type="ARBA" id="ARBA00022989"/>
    </source>
</evidence>
<evidence type="ECO:0000256" key="4">
    <source>
        <dbReference type="ARBA" id="ARBA00022692"/>
    </source>
</evidence>
<evidence type="ECO:0000256" key="2">
    <source>
        <dbReference type="ARBA" id="ARBA00022448"/>
    </source>
</evidence>
<feature type="transmembrane region" description="Helical" evidence="8">
    <location>
        <begin position="203"/>
        <end position="224"/>
    </location>
</feature>
<keyword evidence="10" id="KW-1185">Reference proteome</keyword>
<feature type="transmembrane region" description="Helical" evidence="8">
    <location>
        <begin position="133"/>
        <end position="153"/>
    </location>
</feature>
<dbReference type="EMBL" id="JAAAIP010000007">
    <property type="protein sequence ID" value="KAG0330038.1"/>
    <property type="molecule type" value="Genomic_DNA"/>
</dbReference>
<accession>A0A9P6V0L3</accession>
<keyword evidence="4 8" id="KW-0812">Transmembrane</keyword>
<gene>
    <name evidence="9" type="primary">YEA4</name>
    <name evidence="9" type="ORF">BGZ99_008761</name>
</gene>
<comment type="subcellular location">
    <subcellularLocation>
        <location evidence="1">Endomembrane system</location>
        <topology evidence="1">Multi-pass membrane protein</topology>
    </subcellularLocation>
</comment>
<evidence type="ECO:0000256" key="3">
    <source>
        <dbReference type="ARBA" id="ARBA00022597"/>
    </source>
</evidence>
<keyword evidence="2" id="KW-0813">Transport</keyword>
<feature type="compositionally biased region" description="Low complexity" evidence="7">
    <location>
        <begin position="47"/>
        <end position="70"/>
    </location>
</feature>
<reference evidence="9" key="1">
    <citation type="journal article" date="2020" name="Fungal Divers.">
        <title>Resolving the Mortierellaceae phylogeny through synthesis of multi-gene phylogenetics and phylogenomics.</title>
        <authorList>
            <person name="Vandepol N."/>
            <person name="Liber J."/>
            <person name="Desiro A."/>
            <person name="Na H."/>
            <person name="Kennedy M."/>
            <person name="Barry K."/>
            <person name="Grigoriev I.V."/>
            <person name="Miller A.N."/>
            <person name="O'Donnell K."/>
            <person name="Stajich J.E."/>
            <person name="Bonito G."/>
        </authorList>
    </citation>
    <scope>NUCLEOTIDE SEQUENCE</scope>
    <source>
        <strain evidence="9">REB-010B</strain>
    </source>
</reference>
<feature type="transmembrane region" description="Helical" evidence="8">
    <location>
        <begin position="398"/>
        <end position="416"/>
    </location>
</feature>
<feature type="transmembrane region" description="Helical" evidence="8">
    <location>
        <begin position="453"/>
        <end position="471"/>
    </location>
</feature>
<feature type="transmembrane region" description="Helical" evidence="8">
    <location>
        <begin position="230"/>
        <end position="250"/>
    </location>
</feature>
<sequence>MQASMNGPVKTTLRPASDLRHRSPAADQTVLANGGQDVKSDTGVVSTTATKTTTTTTTTTSVTRTATTAAKDPSKQPPKRSPSWSSWASMTLQVSLQDWILIATMIFGGCCSNVFALEILINDAPKSGQMITFAQFMFVSAYGLFAHLQWPIIQEWMSPKTAATTTGAGISRTTSSSGGSVSRTGSVGVWRYIPHLKPRRIPLVRWMMIVVMFFAVSVLNNWSLAYKISVPLHIIFRSGGLVVGMVLGMILMKKRYSNAQMFAVLIVTIGVIYATTSTKASASKGPSSTTKAQEEDVNSGDYAIGVFMLTIALIVSSLMGLLQESTYQTYGSEWREGLFYSHFLALPMFLMFYSDIVEQVRVFNRSTPIPILQLVRQIGPYLPTSLAYRLSSITIPRLWIFLTVNTLTQFMCISGVHRLTSLSSALTLNFILNLRKFTSLLISVLYFENGFGFEMAVGTSLVLLGTMMYSVSSSKPLPKPVPQAPSTSTPTQKQE</sequence>
<feature type="region of interest" description="Disordered" evidence="7">
    <location>
        <begin position="473"/>
        <end position="495"/>
    </location>
</feature>
<dbReference type="AlphaFoldDB" id="A0A9P6V0L3"/>
<feature type="transmembrane region" description="Helical" evidence="8">
    <location>
        <begin position="262"/>
        <end position="282"/>
    </location>
</feature>
<dbReference type="InterPro" id="IPR013657">
    <property type="entry name" value="SCL35B1-4/HUT1"/>
</dbReference>
<protein>
    <submittedName>
        <fullName evidence="9">Golgi uridine diphosphate-N- acetylglucosamine transporter</fullName>
    </submittedName>
</protein>
<dbReference type="InterPro" id="IPR037185">
    <property type="entry name" value="EmrE-like"/>
</dbReference>
<evidence type="ECO:0000313" key="10">
    <source>
        <dbReference type="Proteomes" id="UP000738325"/>
    </source>
</evidence>
<dbReference type="OrthoDB" id="999962at2759"/>
<feature type="region of interest" description="Disordered" evidence="7">
    <location>
        <begin position="1"/>
        <end position="85"/>
    </location>
</feature>
<evidence type="ECO:0000256" key="7">
    <source>
        <dbReference type="SAM" id="MobiDB-lite"/>
    </source>
</evidence>
<feature type="transmembrane region" description="Helical" evidence="8">
    <location>
        <begin position="99"/>
        <end position="121"/>
    </location>
</feature>
<evidence type="ECO:0000313" key="9">
    <source>
        <dbReference type="EMBL" id="KAG0330038.1"/>
    </source>
</evidence>
<organism evidence="9 10">
    <name type="scientific">Dissophora globulifera</name>
    <dbReference type="NCBI Taxonomy" id="979702"/>
    <lineage>
        <taxon>Eukaryota</taxon>
        <taxon>Fungi</taxon>
        <taxon>Fungi incertae sedis</taxon>
        <taxon>Mucoromycota</taxon>
        <taxon>Mortierellomycotina</taxon>
        <taxon>Mortierellomycetes</taxon>
        <taxon>Mortierellales</taxon>
        <taxon>Mortierellaceae</taxon>
        <taxon>Dissophora</taxon>
    </lineage>
</organism>
<keyword evidence="3" id="KW-0762">Sugar transport</keyword>
<dbReference type="Proteomes" id="UP000738325">
    <property type="component" value="Unassembled WGS sequence"/>
</dbReference>
<evidence type="ECO:0000256" key="6">
    <source>
        <dbReference type="ARBA" id="ARBA00023136"/>
    </source>
</evidence>
<proteinExistence type="predicted"/>
<dbReference type="SUPFAM" id="SSF103481">
    <property type="entry name" value="Multidrug resistance efflux transporter EmrE"/>
    <property type="match status" value="1"/>
</dbReference>
<evidence type="ECO:0000256" key="8">
    <source>
        <dbReference type="SAM" id="Phobius"/>
    </source>
</evidence>
<dbReference type="GO" id="GO:0005462">
    <property type="term" value="F:UDP-N-acetylglucosamine transmembrane transporter activity"/>
    <property type="evidence" value="ECO:0007669"/>
    <property type="project" value="TreeGrafter"/>
</dbReference>
<dbReference type="GO" id="GO:0005789">
    <property type="term" value="C:endoplasmic reticulum membrane"/>
    <property type="evidence" value="ECO:0007669"/>
    <property type="project" value="TreeGrafter"/>
</dbReference>
<evidence type="ECO:0000256" key="1">
    <source>
        <dbReference type="ARBA" id="ARBA00004127"/>
    </source>
</evidence>
<comment type="caution">
    <text evidence="9">The sequence shown here is derived from an EMBL/GenBank/DDBJ whole genome shotgun (WGS) entry which is preliminary data.</text>
</comment>
<dbReference type="PANTHER" id="PTHR10778:SF4">
    <property type="entry name" value="NUCLEOTIDE SUGAR TRANSPORTER SLC35B4"/>
    <property type="match status" value="1"/>
</dbReference>
<dbReference type="Pfam" id="PF08449">
    <property type="entry name" value="UAA"/>
    <property type="match status" value="2"/>
</dbReference>
<keyword evidence="5 8" id="KW-1133">Transmembrane helix</keyword>
<feature type="transmembrane region" description="Helical" evidence="8">
    <location>
        <begin position="302"/>
        <end position="322"/>
    </location>
</feature>
<dbReference type="NCBIfam" id="TIGR00803">
    <property type="entry name" value="nst"/>
    <property type="match status" value="1"/>
</dbReference>
<feature type="compositionally biased region" description="Polar residues" evidence="7">
    <location>
        <begin position="484"/>
        <end position="495"/>
    </location>
</feature>
<dbReference type="GO" id="GO:0000139">
    <property type="term" value="C:Golgi membrane"/>
    <property type="evidence" value="ECO:0007669"/>
    <property type="project" value="TreeGrafter"/>
</dbReference>
<name>A0A9P6V0L3_9FUNG</name>
<dbReference type="PANTHER" id="PTHR10778">
    <property type="entry name" value="SOLUTE CARRIER FAMILY 35 MEMBER B"/>
    <property type="match status" value="1"/>
</dbReference>
<keyword evidence="6 8" id="KW-0472">Membrane</keyword>